<dbReference type="Proteomes" id="UP000008805">
    <property type="component" value="Chromosome"/>
</dbReference>
<gene>
    <name evidence="1" type="ORF">GPA_01060</name>
</gene>
<organism evidence="1 2">
    <name type="scientific">Gordonibacter pamelaeae 7-10-1-b</name>
    <dbReference type="NCBI Taxonomy" id="657308"/>
    <lineage>
        <taxon>Bacteria</taxon>
        <taxon>Bacillati</taxon>
        <taxon>Actinomycetota</taxon>
        <taxon>Coriobacteriia</taxon>
        <taxon>Eggerthellales</taxon>
        <taxon>Eggerthellaceae</taxon>
        <taxon>Gordonibacter</taxon>
    </lineage>
</organism>
<dbReference type="KEGG" id="gpa:GPA_01060"/>
<sequence length="50" mass="6027">MPYQIYKIVRIGRVKIKVIDKIVFVKMITPIFQHHHRKSRPLFELSSHTP</sequence>
<keyword evidence="2" id="KW-1185">Reference proteome</keyword>
<name>D6E6D2_9ACTN</name>
<dbReference type="AlphaFoldDB" id="D6E6D2"/>
<protein>
    <submittedName>
        <fullName evidence="1">Uncharacterized protein</fullName>
    </submittedName>
</protein>
<reference evidence="1 2" key="1">
    <citation type="submission" date="2010-03" db="EMBL/GenBank/DDBJ databases">
        <title>The genome sequence of Gordonibacter pamelaeae 7-10-1-bT.</title>
        <authorList>
            <consortium name="metaHIT consortium -- http://www.metahit.eu/"/>
            <person name="Pajon A."/>
            <person name="Turner K."/>
            <person name="Parkhill J."/>
            <person name="Timmis K."/>
            <person name="Oxley A."/>
            <person name="Wurdemann D."/>
        </authorList>
    </citation>
    <scope>NUCLEOTIDE SEQUENCE [LARGE SCALE GENOMIC DNA]</scope>
    <source>
        <strain evidence="2">7-10-1-b</strain>
    </source>
</reference>
<accession>D6E6D2</accession>
<evidence type="ECO:0000313" key="1">
    <source>
        <dbReference type="EMBL" id="CBL03279.1"/>
    </source>
</evidence>
<dbReference type="HOGENOM" id="CLU_3118352_0_0_11"/>
<evidence type="ECO:0000313" key="2">
    <source>
        <dbReference type="Proteomes" id="UP000008805"/>
    </source>
</evidence>
<dbReference type="EMBL" id="FP929047">
    <property type="protein sequence ID" value="CBL03279.1"/>
    <property type="molecule type" value="Genomic_DNA"/>
</dbReference>
<proteinExistence type="predicted"/>
<reference evidence="1 2" key="2">
    <citation type="submission" date="2010-03" db="EMBL/GenBank/DDBJ databases">
        <authorList>
            <person name="Pajon A."/>
        </authorList>
    </citation>
    <scope>NUCLEOTIDE SEQUENCE [LARGE SCALE GENOMIC DNA]</scope>
    <source>
        <strain evidence="2">7-10-1-b</strain>
    </source>
</reference>